<accession>A0A5B7GRG6</accession>
<feature type="compositionally biased region" description="Low complexity" evidence="1">
    <location>
        <begin position="23"/>
        <end position="44"/>
    </location>
</feature>
<feature type="compositionally biased region" description="Basic and acidic residues" evidence="1">
    <location>
        <begin position="109"/>
        <end position="123"/>
    </location>
</feature>
<evidence type="ECO:0000313" key="3">
    <source>
        <dbReference type="Proteomes" id="UP000324222"/>
    </source>
</evidence>
<keyword evidence="3" id="KW-1185">Reference proteome</keyword>
<proteinExistence type="predicted"/>
<reference evidence="2 3" key="1">
    <citation type="submission" date="2019-05" db="EMBL/GenBank/DDBJ databases">
        <title>Another draft genome of Portunus trituberculatus and its Hox gene families provides insights of decapod evolution.</title>
        <authorList>
            <person name="Jeong J.-H."/>
            <person name="Song I."/>
            <person name="Kim S."/>
            <person name="Choi T."/>
            <person name="Kim D."/>
            <person name="Ryu S."/>
            <person name="Kim W."/>
        </authorList>
    </citation>
    <scope>NUCLEOTIDE SEQUENCE [LARGE SCALE GENOMIC DNA]</scope>
    <source>
        <tissue evidence="2">Muscle</tissue>
    </source>
</reference>
<name>A0A5B7GRG6_PORTR</name>
<organism evidence="2 3">
    <name type="scientific">Portunus trituberculatus</name>
    <name type="common">Swimming crab</name>
    <name type="synonym">Neptunus trituberculatus</name>
    <dbReference type="NCBI Taxonomy" id="210409"/>
    <lineage>
        <taxon>Eukaryota</taxon>
        <taxon>Metazoa</taxon>
        <taxon>Ecdysozoa</taxon>
        <taxon>Arthropoda</taxon>
        <taxon>Crustacea</taxon>
        <taxon>Multicrustacea</taxon>
        <taxon>Malacostraca</taxon>
        <taxon>Eumalacostraca</taxon>
        <taxon>Eucarida</taxon>
        <taxon>Decapoda</taxon>
        <taxon>Pleocyemata</taxon>
        <taxon>Brachyura</taxon>
        <taxon>Eubrachyura</taxon>
        <taxon>Portunoidea</taxon>
        <taxon>Portunidae</taxon>
        <taxon>Portuninae</taxon>
        <taxon>Portunus</taxon>
    </lineage>
</organism>
<feature type="region of interest" description="Disordered" evidence="1">
    <location>
        <begin position="79"/>
        <end position="123"/>
    </location>
</feature>
<dbReference type="AlphaFoldDB" id="A0A5B7GRG6"/>
<dbReference type="Proteomes" id="UP000324222">
    <property type="component" value="Unassembled WGS sequence"/>
</dbReference>
<sequence>MHPTPSPSPTHTIHPFPLPYPCSPTHAPSPTHASHPAPSPTHASHLLHLPYPQPTSFPSTHFSIHFQSFQPFPIPPIPLTITSRPLHSLPPASSSRNSCLPRPGGETEPGGRPRVDTQHRNGT</sequence>
<comment type="caution">
    <text evidence="2">The sequence shown here is derived from an EMBL/GenBank/DDBJ whole genome shotgun (WGS) entry which is preliminary data.</text>
</comment>
<dbReference type="EMBL" id="VSRR010017283">
    <property type="protein sequence ID" value="MPC60199.1"/>
    <property type="molecule type" value="Genomic_DNA"/>
</dbReference>
<feature type="region of interest" description="Disordered" evidence="1">
    <location>
        <begin position="1"/>
        <end position="54"/>
    </location>
</feature>
<evidence type="ECO:0000313" key="2">
    <source>
        <dbReference type="EMBL" id="MPC60199.1"/>
    </source>
</evidence>
<gene>
    <name evidence="2" type="ORF">E2C01_054237</name>
</gene>
<protein>
    <submittedName>
        <fullName evidence="2">Uncharacterized protein</fullName>
    </submittedName>
</protein>
<evidence type="ECO:0000256" key="1">
    <source>
        <dbReference type="SAM" id="MobiDB-lite"/>
    </source>
</evidence>